<proteinExistence type="predicted"/>
<reference evidence="1" key="1">
    <citation type="submission" date="2020-10" db="EMBL/GenBank/DDBJ databases">
        <authorList>
            <person name="Gilroy R."/>
        </authorList>
    </citation>
    <scope>NUCLEOTIDE SEQUENCE</scope>
    <source>
        <strain evidence="1">CHK123-3438</strain>
    </source>
</reference>
<sequence>MEMFLSAVAVFICKVAEMGAGFLSAGAGYQPEVPEELMK</sequence>
<evidence type="ECO:0000313" key="2">
    <source>
        <dbReference type="Proteomes" id="UP000886860"/>
    </source>
</evidence>
<accession>A0A9D1KE80</accession>
<organism evidence="1 2">
    <name type="scientific">Candidatus Caccovicinus merdipullorum</name>
    <dbReference type="NCBI Taxonomy" id="2840724"/>
    <lineage>
        <taxon>Bacteria</taxon>
        <taxon>Bacillati</taxon>
        <taxon>Bacillota</taxon>
        <taxon>Clostridia</taxon>
        <taxon>Eubacteriales</taxon>
        <taxon>Candidatus Caccovicinus</taxon>
    </lineage>
</organism>
<gene>
    <name evidence="1" type="ORF">IAB60_03785</name>
</gene>
<dbReference type="InterPro" id="IPR009229">
    <property type="entry name" value="AgrD"/>
</dbReference>
<evidence type="ECO:0000313" key="1">
    <source>
        <dbReference type="EMBL" id="HIT41218.1"/>
    </source>
</evidence>
<dbReference type="NCBIfam" id="TIGR04223">
    <property type="entry name" value="quorum_AgrD"/>
    <property type="match status" value="1"/>
</dbReference>
<dbReference type="AlphaFoldDB" id="A0A9D1KE80"/>
<name>A0A9D1KE80_9FIRM</name>
<protein>
    <submittedName>
        <fullName evidence="1">Cyclic lactone autoinducer peptide</fullName>
    </submittedName>
</protein>
<comment type="caution">
    <text evidence="1">The sequence shown here is derived from an EMBL/GenBank/DDBJ whole genome shotgun (WGS) entry which is preliminary data.</text>
</comment>
<dbReference type="Proteomes" id="UP000886860">
    <property type="component" value="Unassembled WGS sequence"/>
</dbReference>
<reference evidence="1" key="2">
    <citation type="journal article" date="2021" name="PeerJ">
        <title>Extensive microbial diversity within the chicken gut microbiome revealed by metagenomics and culture.</title>
        <authorList>
            <person name="Gilroy R."/>
            <person name="Ravi A."/>
            <person name="Getino M."/>
            <person name="Pursley I."/>
            <person name="Horton D.L."/>
            <person name="Alikhan N.F."/>
            <person name="Baker D."/>
            <person name="Gharbi K."/>
            <person name="Hall N."/>
            <person name="Watson M."/>
            <person name="Adriaenssens E.M."/>
            <person name="Foster-Nyarko E."/>
            <person name="Jarju S."/>
            <person name="Secka A."/>
            <person name="Antonio M."/>
            <person name="Oren A."/>
            <person name="Chaudhuri R.R."/>
            <person name="La Ragione R."/>
            <person name="Hildebrand F."/>
            <person name="Pallen M.J."/>
        </authorList>
    </citation>
    <scope>NUCLEOTIDE SEQUENCE</scope>
    <source>
        <strain evidence="1">CHK123-3438</strain>
    </source>
</reference>
<dbReference type="EMBL" id="DVKS01000062">
    <property type="protein sequence ID" value="HIT41218.1"/>
    <property type="molecule type" value="Genomic_DNA"/>
</dbReference>